<reference evidence="3" key="1">
    <citation type="journal article" date="2016" name="Nat. Biotechnol.">
        <title>Sequencing wild and cultivated cassava and related species reveals extensive interspecific hybridization and genetic diversity.</title>
        <authorList>
            <person name="Bredeson J.V."/>
            <person name="Lyons J.B."/>
            <person name="Prochnik S.E."/>
            <person name="Wu G.A."/>
            <person name="Ha C.M."/>
            <person name="Edsinger-Gonzales E."/>
            <person name="Grimwood J."/>
            <person name="Schmutz J."/>
            <person name="Rabbi I.Y."/>
            <person name="Egesi C."/>
            <person name="Nauluvula P."/>
            <person name="Lebot V."/>
            <person name="Ndunguru J."/>
            <person name="Mkamilo G."/>
            <person name="Bart R.S."/>
            <person name="Setter T.L."/>
            <person name="Gleadow R.M."/>
            <person name="Kulakow P."/>
            <person name="Ferguson M.E."/>
            <person name="Rounsley S."/>
            <person name="Rokhsar D.S."/>
        </authorList>
    </citation>
    <scope>NUCLEOTIDE SEQUENCE [LARGE SCALE GENOMIC DNA]</scope>
    <source>
        <strain evidence="3">cv. AM560-2</strain>
    </source>
</reference>
<dbReference type="Pfam" id="PF01814">
    <property type="entry name" value="Hemerythrin"/>
    <property type="match status" value="1"/>
</dbReference>
<comment type="caution">
    <text evidence="2">The sequence shown here is derived from an EMBL/GenBank/DDBJ whole genome shotgun (WGS) entry which is preliminary data.</text>
</comment>
<dbReference type="OrthoDB" id="4951845at2759"/>
<dbReference type="EMBL" id="CM004396">
    <property type="protein sequence ID" value="OAY39035.1"/>
    <property type="molecule type" value="Genomic_DNA"/>
</dbReference>
<organism evidence="2 3">
    <name type="scientific">Manihot esculenta</name>
    <name type="common">Cassava</name>
    <name type="synonym">Jatropha manihot</name>
    <dbReference type="NCBI Taxonomy" id="3983"/>
    <lineage>
        <taxon>Eukaryota</taxon>
        <taxon>Viridiplantae</taxon>
        <taxon>Streptophyta</taxon>
        <taxon>Embryophyta</taxon>
        <taxon>Tracheophyta</taxon>
        <taxon>Spermatophyta</taxon>
        <taxon>Magnoliopsida</taxon>
        <taxon>eudicotyledons</taxon>
        <taxon>Gunneridae</taxon>
        <taxon>Pentapetalae</taxon>
        <taxon>rosids</taxon>
        <taxon>fabids</taxon>
        <taxon>Malpighiales</taxon>
        <taxon>Euphorbiaceae</taxon>
        <taxon>Crotonoideae</taxon>
        <taxon>Manihoteae</taxon>
        <taxon>Manihot</taxon>
    </lineage>
</organism>
<dbReference type="OMA" id="IWLHHRS"/>
<dbReference type="InterPro" id="IPR012312">
    <property type="entry name" value="Hemerythrin-like"/>
</dbReference>
<evidence type="ECO:0000313" key="2">
    <source>
        <dbReference type="EMBL" id="OAY39035.1"/>
    </source>
</evidence>
<keyword evidence="3" id="KW-1185">Reference proteome</keyword>
<proteinExistence type="predicted"/>
<sequence>MGNCLTHSKKLNAEIAPYDFIKSTTAVKLYGSPNAACTAYIRFALLYKTMSLHFIPTTDTQPTLQIGSVTISGTREMVLRFIDSKLPQPPLVMKEREGFGETTPWIVRAVVLQHRSMRWHLERMVRWGGDLATRGGRKAVDPAMGTPRMEIRKFSKSYSQLLEFMLEHAQMEERVVFPILEMADRGLCRAANEEHARDLPIINGIKEEIKSIGVLDTGSLHYQDALCNLSTRLKSLLEHCKEHFEEEERDVLPLMEAVELTKKQQLRVLEQCFDLMQGTNSHLFNFLIEGLLPWEAVHYLDLILICKDEEKAASMLCRIIE</sequence>
<dbReference type="Gramene" id="Manes.10G062200.1.v8.1">
    <property type="protein sequence ID" value="Manes.10G062200.1.v8.1.CDS"/>
    <property type="gene ID" value="Manes.10G062200.v8.1"/>
</dbReference>
<feature type="domain" description="Hemerythrin-like" evidence="1">
    <location>
        <begin position="107"/>
        <end position="254"/>
    </location>
</feature>
<dbReference type="CDD" id="cd12108">
    <property type="entry name" value="Hr-like"/>
    <property type="match status" value="1"/>
</dbReference>
<name>A0A2C9V3U0_MANES</name>
<dbReference type="PANTHER" id="PTHR35739:SF1">
    <property type="entry name" value="OS01G0861700 PROTEIN"/>
    <property type="match status" value="1"/>
</dbReference>
<protein>
    <recommendedName>
        <fullName evidence="1">Hemerythrin-like domain-containing protein</fullName>
    </recommendedName>
</protein>
<evidence type="ECO:0000313" key="3">
    <source>
        <dbReference type="Proteomes" id="UP000091857"/>
    </source>
</evidence>
<gene>
    <name evidence="2" type="ORF">MANES_10G062200v8</name>
</gene>
<dbReference type="Proteomes" id="UP000091857">
    <property type="component" value="Chromosome 10"/>
</dbReference>
<dbReference type="Gene3D" id="1.20.120.520">
    <property type="entry name" value="nmb1532 protein domain like"/>
    <property type="match status" value="1"/>
</dbReference>
<dbReference type="STRING" id="3983.A0A2C9V3U0"/>
<dbReference type="AlphaFoldDB" id="A0A2C9V3U0"/>
<dbReference type="PANTHER" id="PTHR35739">
    <property type="entry name" value="OS01G0861700 PROTEIN"/>
    <property type="match status" value="1"/>
</dbReference>
<accession>A0A2C9V3U0</accession>
<evidence type="ECO:0000259" key="1">
    <source>
        <dbReference type="Pfam" id="PF01814"/>
    </source>
</evidence>